<feature type="modified residue" description="4-aspartylphosphate" evidence="1">
    <location>
        <position position="53"/>
    </location>
</feature>
<evidence type="ECO:0000256" key="1">
    <source>
        <dbReference type="PROSITE-ProRule" id="PRU00169"/>
    </source>
</evidence>
<gene>
    <name evidence="4" type="ORF">HDF12_003569</name>
</gene>
<feature type="domain" description="Response regulatory" evidence="2">
    <location>
        <begin position="2"/>
        <end position="115"/>
    </location>
</feature>
<sequence length="255" mass="29012">MRALIVDDEPLARRGVVLRLRKFRDVEIVGECADGQSAVQRILERSPDVVFLDIQMPGMDGFEVVRALPAESLPAFIFLTAYEQHVLRAFDVHALHYLLKPVDDTRFAAAVSRARDLVDSALKADMAQRVIKMLGRTSDGFASRFTVQAGSRIQIVIAEDVEWVGAAGDYVELHVNGRSYLLRETMVSLEQRLDPAKFIRIHRSRIVQTRGILELRYIENREFTVKLSDGSEHRSSRTYADRLERWLSSGRVCQK</sequence>
<dbReference type="PROSITE" id="PS50930">
    <property type="entry name" value="HTH_LYTTR"/>
    <property type="match status" value="1"/>
</dbReference>
<organism evidence="4 5">
    <name type="scientific">Tunturiibacter lichenicola</name>
    <dbReference type="NCBI Taxonomy" id="2051959"/>
    <lineage>
        <taxon>Bacteria</taxon>
        <taxon>Pseudomonadati</taxon>
        <taxon>Acidobacteriota</taxon>
        <taxon>Terriglobia</taxon>
        <taxon>Terriglobales</taxon>
        <taxon>Acidobacteriaceae</taxon>
        <taxon>Tunturiibacter</taxon>
    </lineage>
</organism>
<dbReference type="InterPro" id="IPR011006">
    <property type="entry name" value="CheY-like_superfamily"/>
</dbReference>
<dbReference type="SMART" id="SM00850">
    <property type="entry name" value="LytTR"/>
    <property type="match status" value="1"/>
</dbReference>
<dbReference type="EMBL" id="JACCCV010000002">
    <property type="protein sequence ID" value="NYF53170.1"/>
    <property type="molecule type" value="Genomic_DNA"/>
</dbReference>
<dbReference type="PANTHER" id="PTHR37299">
    <property type="entry name" value="TRANSCRIPTIONAL REGULATOR-RELATED"/>
    <property type="match status" value="1"/>
</dbReference>
<name>A0A7Y9NPG9_9BACT</name>
<dbReference type="PROSITE" id="PS50110">
    <property type="entry name" value="RESPONSE_REGULATORY"/>
    <property type="match status" value="1"/>
</dbReference>
<dbReference type="Gene3D" id="3.40.50.2300">
    <property type="match status" value="1"/>
</dbReference>
<proteinExistence type="predicted"/>
<evidence type="ECO:0000259" key="2">
    <source>
        <dbReference type="PROSITE" id="PS50110"/>
    </source>
</evidence>
<dbReference type="InterPro" id="IPR046947">
    <property type="entry name" value="LytR-like"/>
</dbReference>
<keyword evidence="1" id="KW-0597">Phosphoprotein</keyword>
<dbReference type="Proteomes" id="UP000534186">
    <property type="component" value="Unassembled WGS sequence"/>
</dbReference>
<dbReference type="SMART" id="SM00448">
    <property type="entry name" value="REC"/>
    <property type="match status" value="1"/>
</dbReference>
<evidence type="ECO:0000313" key="4">
    <source>
        <dbReference type="EMBL" id="NYF53170.1"/>
    </source>
</evidence>
<dbReference type="Pfam" id="PF00072">
    <property type="entry name" value="Response_reg"/>
    <property type="match status" value="1"/>
</dbReference>
<dbReference type="InterPro" id="IPR001789">
    <property type="entry name" value="Sig_transdc_resp-reg_receiver"/>
</dbReference>
<dbReference type="AlphaFoldDB" id="A0A7Y9NPG9"/>
<feature type="domain" description="HTH LytTR-type" evidence="3">
    <location>
        <begin position="145"/>
        <end position="249"/>
    </location>
</feature>
<dbReference type="Gene3D" id="2.40.50.1020">
    <property type="entry name" value="LytTr DNA-binding domain"/>
    <property type="match status" value="1"/>
</dbReference>
<protein>
    <submittedName>
        <fullName evidence="4">Two-component system LytT family response regulator</fullName>
    </submittedName>
</protein>
<evidence type="ECO:0000259" key="3">
    <source>
        <dbReference type="PROSITE" id="PS50930"/>
    </source>
</evidence>
<dbReference type="Pfam" id="PF04397">
    <property type="entry name" value="LytTR"/>
    <property type="match status" value="1"/>
</dbReference>
<reference evidence="4 5" key="1">
    <citation type="submission" date="2020-07" db="EMBL/GenBank/DDBJ databases">
        <title>Genomic Encyclopedia of Type Strains, Phase IV (KMG-V): Genome sequencing to study the core and pangenomes of soil and plant-associated prokaryotes.</title>
        <authorList>
            <person name="Whitman W."/>
        </authorList>
    </citation>
    <scope>NUCLEOTIDE SEQUENCE [LARGE SCALE GENOMIC DNA]</scope>
    <source>
        <strain evidence="4 5">M8UP30</strain>
    </source>
</reference>
<evidence type="ECO:0000313" key="5">
    <source>
        <dbReference type="Proteomes" id="UP000534186"/>
    </source>
</evidence>
<dbReference type="SUPFAM" id="SSF52172">
    <property type="entry name" value="CheY-like"/>
    <property type="match status" value="1"/>
</dbReference>
<dbReference type="GO" id="GO:0003677">
    <property type="term" value="F:DNA binding"/>
    <property type="evidence" value="ECO:0007669"/>
    <property type="project" value="InterPro"/>
</dbReference>
<accession>A0A7Y9NPG9</accession>
<dbReference type="InterPro" id="IPR007492">
    <property type="entry name" value="LytTR_DNA-bd_dom"/>
</dbReference>
<dbReference type="GO" id="GO:0000156">
    <property type="term" value="F:phosphorelay response regulator activity"/>
    <property type="evidence" value="ECO:0007669"/>
    <property type="project" value="InterPro"/>
</dbReference>
<dbReference type="PANTHER" id="PTHR37299:SF1">
    <property type="entry name" value="STAGE 0 SPORULATION PROTEIN A HOMOLOG"/>
    <property type="match status" value="1"/>
</dbReference>
<comment type="caution">
    <text evidence="4">The sequence shown here is derived from an EMBL/GenBank/DDBJ whole genome shotgun (WGS) entry which is preliminary data.</text>
</comment>